<accession>A0A7W3TMB8</accession>
<dbReference type="NCBIfam" id="TIGR02099">
    <property type="entry name" value="YhdP family protein"/>
    <property type="match status" value="1"/>
</dbReference>
<keyword evidence="1" id="KW-1133">Transmembrane helix</keyword>
<evidence type="ECO:0000256" key="1">
    <source>
        <dbReference type="SAM" id="Phobius"/>
    </source>
</evidence>
<dbReference type="PANTHER" id="PTHR38690:SF1">
    <property type="entry name" value="PROTEASE"/>
    <property type="match status" value="1"/>
</dbReference>
<protein>
    <submittedName>
        <fullName evidence="3">TIGR02099 family protein</fullName>
    </submittedName>
</protein>
<gene>
    <name evidence="3" type="ORF">H4F98_10400</name>
</gene>
<sequence length="1285" mass="136492">MPTPLRRRFRLARRGLGYVVAVTLVLVAVVLGVASQVLPLAERHPDEVAAWLGERAGRPVAFDRVETAWTRRGPLLKLDNLRIGEPGQAFEVGDAEMLVSVYAGLLPGEALSELRLRGLELELERADDGRWHVRGLPGQQRSAEEMFETLESLGELQVIDGKLALHAPGLGIDARIPRVDLRLQVSGETVRAAVRAWPRLADAPLDATLELKRHSGDGRAYAGAREADLAGWSPVLRLLGVAVGGGTGRAEAWATLAGSRITTVRVETALDDVRLQPAAGASDAPDGVSFDHVEGHAQWRVDDAGWRLDVPRLQVHGEAGMQSLDGLAVAGGREFGLSAERIDAGPLVQVALMSDRLAPALRDWMRDARPRVTLREVRVGGRSGGPIRASAQVDGFGFAPVGESPGLNGLGGQLVGDDKGFVFTPDTHAPMRFEWPVAFNTTHVVKLDGRLVGWRDGPGWRVGTPGLRIDGGSFGADLRGGLQWQGDGSRPRIDLAADIDEAQVTTAKGFWVRHRMPEAAVAWLDQGLEGGVVRDGRAIVSGDLDDWPFTGTDGRFEARGRIEDGSIRFQPDWPVVEDLAGEVAFVGDGFQVEGSGRLAGVEIDRIEAGIDHYHGGRLAVDAQGGGDARQLLDLLRESPLMDSIGETLSHVDASGPARVGFGLRLPLQKDRQLGIQGTVDLANARLSDDRWDLDFDQVQGRASFSRRGFTADALSVRHQGQGGTLGLRAGDGHVRDPGNVFEATLSSRLQARELLDRAPDMAWLRPYVAGTSPWRIGVSVPRDGRGGSPAAQLTLSSDLVGTRFDLPEPMHKPAGDSLPTTVSTPLPFGSGDLRVAFGDVVALRARSTQGRTGVRIALGSDTVEEAPPDHGLVASGHAQRLDAVDWIAFGRGDREGGLALRGIDITAGQLQLLGGRFPDTRVKVDGSPEGRLQVEVEGKALQGELSIPREPSAPITGRFAHVHWRPLAGPVPAEGETVAATGDGDGAEAPAASVDPAATAMNPAAIPPLDFDVDDLRINEAALGRAQFRSRPDAGGMRIEQLQTRDRFHELDLTGQWSGQGASARTHLVLDVRSQDFGRLFDGLGLGGRTADGEGHVHFDAGWPGSPAAFKAAAVEGRLSVDARDGQLLEVEPGAGRVLGLLSITQLPRRLMLDFGDLFSKGFAYNSMAGNVVFEDGQARTDDLLIDGPAASIAITGATNLRTEQFDQRVEVRPKAGNLLAAVGAIAGGPVGAAIGAAANAVLEKPIGQIAGKTYRVTGPWKAPKVEVQTREQGRAAVRTAPPTG</sequence>
<name>A0A7W3TMB8_9GAMM</name>
<evidence type="ECO:0000313" key="3">
    <source>
        <dbReference type="EMBL" id="MBB1060985.1"/>
    </source>
</evidence>
<reference evidence="3 4" key="1">
    <citation type="submission" date="2020-08" db="EMBL/GenBank/DDBJ databases">
        <authorList>
            <person name="Xu S."/>
            <person name="Li A."/>
        </authorList>
    </citation>
    <scope>NUCLEOTIDE SEQUENCE [LARGE SCALE GENOMIC DNA]</scope>
    <source>
        <strain evidence="3 4">119BY6-57</strain>
    </source>
</reference>
<keyword evidence="4" id="KW-1185">Reference proteome</keyword>
<keyword evidence="1" id="KW-0812">Transmembrane</keyword>
<evidence type="ECO:0000259" key="2">
    <source>
        <dbReference type="Pfam" id="PF13116"/>
    </source>
</evidence>
<evidence type="ECO:0000313" key="4">
    <source>
        <dbReference type="Proteomes" id="UP000523196"/>
    </source>
</evidence>
<dbReference type="PANTHER" id="PTHR38690">
    <property type="entry name" value="PROTEASE-RELATED"/>
    <property type="match status" value="1"/>
</dbReference>
<dbReference type="EMBL" id="JACHTF010000010">
    <property type="protein sequence ID" value="MBB1060985.1"/>
    <property type="molecule type" value="Genomic_DNA"/>
</dbReference>
<dbReference type="Pfam" id="PF13116">
    <property type="entry name" value="YhdP"/>
    <property type="match status" value="1"/>
</dbReference>
<proteinExistence type="predicted"/>
<feature type="transmembrane region" description="Helical" evidence="1">
    <location>
        <begin position="16"/>
        <end position="38"/>
    </location>
</feature>
<dbReference type="Proteomes" id="UP000523196">
    <property type="component" value="Unassembled WGS sequence"/>
</dbReference>
<dbReference type="InterPro" id="IPR011836">
    <property type="entry name" value="YhdP"/>
</dbReference>
<keyword evidence="1" id="KW-0472">Membrane</keyword>
<feature type="domain" description="YhdP central" evidence="2">
    <location>
        <begin position="10"/>
        <end position="1266"/>
    </location>
</feature>
<organism evidence="3 4">
    <name type="scientific">Marilutibacter spongiae</name>
    <dbReference type="NCBI Taxonomy" id="2025720"/>
    <lineage>
        <taxon>Bacteria</taxon>
        <taxon>Pseudomonadati</taxon>
        <taxon>Pseudomonadota</taxon>
        <taxon>Gammaproteobacteria</taxon>
        <taxon>Lysobacterales</taxon>
        <taxon>Lysobacteraceae</taxon>
        <taxon>Marilutibacter</taxon>
    </lineage>
</organism>
<comment type="caution">
    <text evidence="3">The sequence shown here is derived from an EMBL/GenBank/DDBJ whole genome shotgun (WGS) entry which is preliminary data.</text>
</comment>
<dbReference type="InterPro" id="IPR025263">
    <property type="entry name" value="YhdP_central"/>
</dbReference>
<dbReference type="RefSeq" id="WP_182687416.1">
    <property type="nucleotide sequence ID" value="NZ_JACHTF010000010.1"/>
</dbReference>